<evidence type="ECO:0000256" key="1">
    <source>
        <dbReference type="SAM" id="Phobius"/>
    </source>
</evidence>
<reference evidence="3" key="1">
    <citation type="submission" date="2024-07" db="EMBL/GenBank/DDBJ databases">
        <authorList>
            <person name="fu j."/>
        </authorList>
    </citation>
    <scope>NUCLEOTIDE SEQUENCE</scope>
    <source>
        <strain evidence="3">P10A9</strain>
    </source>
</reference>
<dbReference type="AlphaFoldDB" id="A0AB39L4F2"/>
<dbReference type="RefSeq" id="WP_307957083.1">
    <property type="nucleotide sequence ID" value="NZ_CP163302.1"/>
</dbReference>
<dbReference type="KEGG" id="spue:AB5L97_01550"/>
<protein>
    <submittedName>
        <fullName evidence="3">DUF6458 family protein</fullName>
    </submittedName>
</protein>
<feature type="transmembrane region" description="Helical" evidence="1">
    <location>
        <begin position="7"/>
        <end position="28"/>
    </location>
</feature>
<dbReference type="InterPro" id="IPR045597">
    <property type="entry name" value="DUF6458"/>
</dbReference>
<gene>
    <name evidence="3" type="ORF">AB5L97_01550</name>
</gene>
<proteinExistence type="predicted"/>
<organism evidence="3">
    <name type="scientific">Sinomonas puerhi</name>
    <dbReference type="NCBI Taxonomy" id="3238584"/>
    <lineage>
        <taxon>Bacteria</taxon>
        <taxon>Bacillati</taxon>
        <taxon>Actinomycetota</taxon>
        <taxon>Actinomycetes</taxon>
        <taxon>Micrococcales</taxon>
        <taxon>Micrococcaceae</taxon>
        <taxon>Sinomonas</taxon>
    </lineage>
</organism>
<name>A0AB39L4F2_9MICC</name>
<dbReference type="Pfam" id="PF20059">
    <property type="entry name" value="DUF6458"/>
    <property type="match status" value="1"/>
</dbReference>
<feature type="domain" description="DUF6458" evidence="2">
    <location>
        <begin position="1"/>
        <end position="78"/>
    </location>
</feature>
<evidence type="ECO:0000259" key="2">
    <source>
        <dbReference type="Pfam" id="PF20059"/>
    </source>
</evidence>
<keyword evidence="1" id="KW-1133">Transmembrane helix</keyword>
<feature type="transmembrane region" description="Helical" evidence="1">
    <location>
        <begin position="34"/>
        <end position="55"/>
    </location>
</feature>
<keyword evidence="1" id="KW-0812">Transmembrane</keyword>
<accession>A0AB39L4F2</accession>
<dbReference type="EMBL" id="CP163302">
    <property type="protein sequence ID" value="XDP45735.1"/>
    <property type="molecule type" value="Genomic_DNA"/>
</dbReference>
<evidence type="ECO:0000313" key="3">
    <source>
        <dbReference type="EMBL" id="XDP45735.1"/>
    </source>
</evidence>
<sequence>MGIGASIFLIAIGAILSFALTPGLIPFIDQALVGYILMGVGVLGLIMTLALLNSGTRRRVSSSRRIVDPETGDTVTHRDIRDI</sequence>
<keyword evidence="1" id="KW-0472">Membrane</keyword>